<feature type="region of interest" description="Disordered" evidence="1">
    <location>
        <begin position="275"/>
        <end position="386"/>
    </location>
</feature>
<feature type="compositionally biased region" description="Basic and acidic residues" evidence="1">
    <location>
        <begin position="214"/>
        <end position="227"/>
    </location>
</feature>
<feature type="compositionally biased region" description="Basic and acidic residues" evidence="1">
    <location>
        <begin position="404"/>
        <end position="425"/>
    </location>
</feature>
<feature type="region of interest" description="Disordered" evidence="1">
    <location>
        <begin position="400"/>
        <end position="431"/>
    </location>
</feature>
<gene>
    <name evidence="2" type="ORF">E4U57_002067</name>
</gene>
<accession>A0ABQ7PB89</accession>
<evidence type="ECO:0000313" key="2">
    <source>
        <dbReference type="EMBL" id="KAG5957047.1"/>
    </source>
</evidence>
<sequence length="559" mass="63021">MASSSMMEVTDFDDLEAKLDNLGLRLRPGSHSKTPHEKLSLGQIRKQPMIQELEPPPPLHPKLRNFEKYISEGWYDSDEIFPDPVTATQTDMNNRVICFLNRYLEDEISNNILRRRVCGDFVMWDKAIWDRVHKEVRTKLFNVLRDNGVRVPRHVKVSDSLASLVRTNNRVLVDENLIEGEDDTADPSEEDYAANLPELAFADRNDVGPLLDKISSDSNKKEEKLPEEPASARSQCVHFEEKQASVPSQEKSTAALDDKPCVSLSMGKCTNLRENGVLDDERHEEERLAEPPDRQKITADTCPTATPVGKDSTAGKVSADPIERRSKDLKRGCPTEAALDKDSVVDRVLVVPPDPPDLQRRRPSEGERSAKSPDYTTSPEDTLPADPVVCKDLVAGVALYDPPHGSKDHGEERTVKPPDKERRVVDAVTNDSDSRISRADHIFDEVSEGSFEKPLHNGFPLHSKVSCDENHTTFRHRDPARTPTDPPDGTGPQKQERKEEKTLPGEFALTGHCSLPSTGMTWTDRTERLTPPFPLTRALWSHFLRYSWNNYRLVERLVP</sequence>
<feature type="compositionally biased region" description="Basic and acidic residues" evidence="1">
    <location>
        <begin position="494"/>
        <end position="503"/>
    </location>
</feature>
<dbReference type="Proteomes" id="UP000742024">
    <property type="component" value="Unassembled WGS sequence"/>
</dbReference>
<name>A0ABQ7PB89_9HYPO</name>
<proteinExistence type="predicted"/>
<organism evidence="2 3">
    <name type="scientific">Claviceps arundinis</name>
    <dbReference type="NCBI Taxonomy" id="1623583"/>
    <lineage>
        <taxon>Eukaryota</taxon>
        <taxon>Fungi</taxon>
        <taxon>Dikarya</taxon>
        <taxon>Ascomycota</taxon>
        <taxon>Pezizomycotina</taxon>
        <taxon>Sordariomycetes</taxon>
        <taxon>Hypocreomycetidae</taxon>
        <taxon>Hypocreales</taxon>
        <taxon>Clavicipitaceae</taxon>
        <taxon>Claviceps</taxon>
    </lineage>
</organism>
<feature type="compositionally biased region" description="Low complexity" evidence="1">
    <location>
        <begin position="481"/>
        <end position="492"/>
    </location>
</feature>
<feature type="region of interest" description="Disordered" evidence="1">
    <location>
        <begin position="473"/>
        <end position="510"/>
    </location>
</feature>
<feature type="compositionally biased region" description="Basic and acidic residues" evidence="1">
    <location>
        <begin position="279"/>
        <end position="297"/>
    </location>
</feature>
<keyword evidence="3" id="KW-1185">Reference proteome</keyword>
<evidence type="ECO:0000256" key="1">
    <source>
        <dbReference type="SAM" id="MobiDB-lite"/>
    </source>
</evidence>
<feature type="compositionally biased region" description="Basic and acidic residues" evidence="1">
    <location>
        <begin position="321"/>
        <end position="345"/>
    </location>
</feature>
<comment type="caution">
    <text evidence="2">The sequence shown here is derived from an EMBL/GenBank/DDBJ whole genome shotgun (WGS) entry which is preliminary data.</text>
</comment>
<evidence type="ECO:0000313" key="3">
    <source>
        <dbReference type="Proteomes" id="UP000742024"/>
    </source>
</evidence>
<reference evidence="2 3" key="1">
    <citation type="journal article" date="2020" name="bioRxiv">
        <title>Whole genome comparisons of ergot fungi reveals the divergence and evolution of species within the genus Claviceps are the result of varying mechanisms driving genome evolution and host range expansion.</title>
        <authorList>
            <person name="Wyka S.A."/>
            <person name="Mondo S.J."/>
            <person name="Liu M."/>
            <person name="Dettman J."/>
            <person name="Nalam V."/>
            <person name="Broders K.D."/>
        </authorList>
    </citation>
    <scope>NUCLEOTIDE SEQUENCE [LARGE SCALE GENOMIC DNA]</scope>
    <source>
        <strain evidence="2 3">LM583</strain>
    </source>
</reference>
<feature type="region of interest" description="Disordered" evidence="1">
    <location>
        <begin position="210"/>
        <end position="235"/>
    </location>
</feature>
<feature type="compositionally biased region" description="Basic and acidic residues" evidence="1">
    <location>
        <begin position="357"/>
        <end position="371"/>
    </location>
</feature>
<protein>
    <submittedName>
        <fullName evidence="2">Uncharacterized protein</fullName>
    </submittedName>
</protein>
<dbReference type="EMBL" id="SRPR01000182">
    <property type="protein sequence ID" value="KAG5957047.1"/>
    <property type="molecule type" value="Genomic_DNA"/>
</dbReference>